<keyword evidence="2" id="KW-1185">Reference proteome</keyword>
<dbReference type="EMBL" id="FNPZ01000002">
    <property type="protein sequence ID" value="SDZ16154.1"/>
    <property type="molecule type" value="Genomic_DNA"/>
</dbReference>
<dbReference type="Pfam" id="PF04245">
    <property type="entry name" value="NA37"/>
    <property type="match status" value="1"/>
</dbReference>
<name>A0A1H3QRM4_9MICO</name>
<reference evidence="1 2" key="1">
    <citation type="submission" date="2016-10" db="EMBL/GenBank/DDBJ databases">
        <authorList>
            <person name="de Groot N.N."/>
        </authorList>
    </citation>
    <scope>NUCLEOTIDE SEQUENCE [LARGE SCALE GENOMIC DNA]</scope>
    <source>
        <strain evidence="1 2">CGMCC 4.3491</strain>
    </source>
</reference>
<sequence length="349" mass="37903">MTNYSGLELGPIVMHQVRRTDDPQRRFEVHLTDEPVVLESEDRTFLTMRFLKVLSNRGVAIIADSDEPSEVRTAVLQMWAPGTDFVAQSKSIAMSLSNVQPGSALAGLLMVAQAKLGGDDLLVVAKVEHQEAMRLEPTTNAVGHQVYEVEHIRDLVFGDAARIYKVAVFSRSSSAAGIVGGELVDEQNGRGFAEYFLTRFLGMKLREEPAVLTERFLTGMTAAINQSTMGAEAKIDAQSSLLSELNSNTNFINPNAFIQAHIPAGHGSEIRHLAEASQTPTTQFAKDTSRVDTQTRRMRVDLANGVLVIAPPSEIGPEKSVRVEEGADGTDLITIQGSRITSLKSTGGR</sequence>
<evidence type="ECO:0000313" key="1">
    <source>
        <dbReference type="EMBL" id="SDZ16154.1"/>
    </source>
</evidence>
<dbReference type="Proteomes" id="UP000198891">
    <property type="component" value="Unassembled WGS sequence"/>
</dbReference>
<dbReference type="RefSeq" id="WP_139256707.1">
    <property type="nucleotide sequence ID" value="NZ_FNPZ01000002.1"/>
</dbReference>
<dbReference type="OrthoDB" id="5177814at2"/>
<evidence type="ECO:0008006" key="3">
    <source>
        <dbReference type="Google" id="ProtNLM"/>
    </source>
</evidence>
<protein>
    <recommendedName>
        <fullName evidence="3">Nucleoid associated protein NdpA</fullName>
    </recommendedName>
</protein>
<dbReference type="GO" id="GO:0009295">
    <property type="term" value="C:nucleoid"/>
    <property type="evidence" value="ECO:0007669"/>
    <property type="project" value="InterPro"/>
</dbReference>
<proteinExistence type="predicted"/>
<evidence type="ECO:0000313" key="2">
    <source>
        <dbReference type="Proteomes" id="UP000198891"/>
    </source>
</evidence>
<dbReference type="InterPro" id="IPR007358">
    <property type="entry name" value="Nucleoid_associated_NdpA"/>
</dbReference>
<dbReference type="AlphaFoldDB" id="A0A1H3QRM4"/>
<accession>A0A1H3QRM4</accession>
<organism evidence="1 2">
    <name type="scientific">Herbiconiux ginsengi</name>
    <dbReference type="NCBI Taxonomy" id="381665"/>
    <lineage>
        <taxon>Bacteria</taxon>
        <taxon>Bacillati</taxon>
        <taxon>Actinomycetota</taxon>
        <taxon>Actinomycetes</taxon>
        <taxon>Micrococcales</taxon>
        <taxon>Microbacteriaceae</taxon>
        <taxon>Herbiconiux</taxon>
    </lineage>
</organism>
<gene>
    <name evidence="1" type="ORF">SAMN05216554_2708</name>
</gene>